<proteinExistence type="predicted"/>
<dbReference type="AlphaFoldDB" id="A0AAD5N7N8"/>
<dbReference type="Proteomes" id="UP001196413">
    <property type="component" value="Unassembled WGS sequence"/>
</dbReference>
<gene>
    <name evidence="1" type="ORF">KIN20_022078</name>
</gene>
<dbReference type="EMBL" id="JAHQIW010004459">
    <property type="protein sequence ID" value="KAJ1362506.1"/>
    <property type="molecule type" value="Genomic_DNA"/>
</dbReference>
<organism evidence="1 2">
    <name type="scientific">Parelaphostrongylus tenuis</name>
    <name type="common">Meningeal worm</name>
    <dbReference type="NCBI Taxonomy" id="148309"/>
    <lineage>
        <taxon>Eukaryota</taxon>
        <taxon>Metazoa</taxon>
        <taxon>Ecdysozoa</taxon>
        <taxon>Nematoda</taxon>
        <taxon>Chromadorea</taxon>
        <taxon>Rhabditida</taxon>
        <taxon>Rhabditina</taxon>
        <taxon>Rhabditomorpha</taxon>
        <taxon>Strongyloidea</taxon>
        <taxon>Metastrongylidae</taxon>
        <taxon>Parelaphostrongylus</taxon>
    </lineage>
</organism>
<keyword evidence="2" id="KW-1185">Reference proteome</keyword>
<protein>
    <recommendedName>
        <fullName evidence="3">Transposase</fullName>
    </recommendedName>
</protein>
<sequence length="90" mass="10095">MRTTRYHVYCVPGGKDPPARCKPTKTQDSRWKDCTLGILLLAEHAALGTASDNKLTINADVYEKQLRKLAAAVREKRPERLSVSLLQDNT</sequence>
<accession>A0AAD5N7N8</accession>
<evidence type="ECO:0000313" key="1">
    <source>
        <dbReference type="EMBL" id="KAJ1362506.1"/>
    </source>
</evidence>
<dbReference type="InterPro" id="IPR036397">
    <property type="entry name" value="RNaseH_sf"/>
</dbReference>
<name>A0AAD5N7N8_PARTN</name>
<dbReference type="Pfam" id="PF01359">
    <property type="entry name" value="Transposase_1"/>
    <property type="match status" value="1"/>
</dbReference>
<dbReference type="Gene3D" id="3.30.420.10">
    <property type="entry name" value="Ribonuclease H-like superfamily/Ribonuclease H"/>
    <property type="match status" value="1"/>
</dbReference>
<reference evidence="1" key="1">
    <citation type="submission" date="2021-06" db="EMBL/GenBank/DDBJ databases">
        <title>Parelaphostrongylus tenuis whole genome reference sequence.</title>
        <authorList>
            <person name="Garwood T.J."/>
            <person name="Larsen P.A."/>
            <person name="Fountain-Jones N.M."/>
            <person name="Garbe J.R."/>
            <person name="Macchietto M.G."/>
            <person name="Kania S.A."/>
            <person name="Gerhold R.W."/>
            <person name="Richards J.E."/>
            <person name="Wolf T.M."/>
        </authorList>
    </citation>
    <scope>NUCLEOTIDE SEQUENCE</scope>
    <source>
        <strain evidence="1">MNPRO001-30</strain>
        <tissue evidence="1">Meninges</tissue>
    </source>
</reference>
<evidence type="ECO:0008006" key="3">
    <source>
        <dbReference type="Google" id="ProtNLM"/>
    </source>
</evidence>
<evidence type="ECO:0000313" key="2">
    <source>
        <dbReference type="Proteomes" id="UP001196413"/>
    </source>
</evidence>
<dbReference type="GO" id="GO:0003676">
    <property type="term" value="F:nucleic acid binding"/>
    <property type="evidence" value="ECO:0007669"/>
    <property type="project" value="InterPro"/>
</dbReference>
<dbReference type="InterPro" id="IPR001888">
    <property type="entry name" value="Transposase_1"/>
</dbReference>
<comment type="caution">
    <text evidence="1">The sequence shown here is derived from an EMBL/GenBank/DDBJ whole genome shotgun (WGS) entry which is preliminary data.</text>
</comment>